<dbReference type="RefSeq" id="XP_067713800.1">
    <property type="nucleotide sequence ID" value="XM_067857699.1"/>
</dbReference>
<dbReference type="PANTHER" id="PTHR32125">
    <property type="entry name" value="2-C-METHYL-D-ERYTHRITOL 4-PHOSPHATE CYTIDYLYLTRANSFERASE, CHLOROPLASTIC"/>
    <property type="match status" value="1"/>
</dbReference>
<dbReference type="PANTHER" id="PTHR32125:SF4">
    <property type="entry name" value="2-C-METHYL-D-ERYTHRITOL 4-PHOSPHATE CYTIDYLYLTRANSFERASE, CHLOROPLASTIC"/>
    <property type="match status" value="1"/>
</dbReference>
<dbReference type="Pfam" id="PF01128">
    <property type="entry name" value="IspD"/>
    <property type="match status" value="1"/>
</dbReference>
<accession>A0AAV4LPI6</accession>
<dbReference type="Gene3D" id="3.90.550.10">
    <property type="entry name" value="Spore Coat Polysaccharide Biosynthesis Protein SpsA, Chain A"/>
    <property type="match status" value="2"/>
</dbReference>
<dbReference type="InterPro" id="IPR050088">
    <property type="entry name" value="IspD/TarI_cytidylyltransf_bact"/>
</dbReference>
<dbReference type="SUPFAM" id="SSF53448">
    <property type="entry name" value="Nucleotide-diphospho-sugar transferases"/>
    <property type="match status" value="1"/>
</dbReference>
<comment type="caution">
    <text evidence="4">The sequence shown here is derived from an EMBL/GenBank/DDBJ whole genome shotgun (WGS) entry which is preliminary data.</text>
</comment>
<gene>
    <name evidence="4" type="ORF">BcabD6B2_11640</name>
</gene>
<comment type="similarity">
    <text evidence="1">Belongs to the IspD/TarI cytidylyltransferase family. IspD subfamily.</text>
</comment>
<dbReference type="EMBL" id="BPLF01000001">
    <property type="protein sequence ID" value="GIX61729.1"/>
    <property type="molecule type" value="Genomic_DNA"/>
</dbReference>
<organism evidence="4 5">
    <name type="scientific">Babesia caballi</name>
    <dbReference type="NCBI Taxonomy" id="5871"/>
    <lineage>
        <taxon>Eukaryota</taxon>
        <taxon>Sar</taxon>
        <taxon>Alveolata</taxon>
        <taxon>Apicomplexa</taxon>
        <taxon>Aconoidasida</taxon>
        <taxon>Piroplasmida</taxon>
        <taxon>Babesiidae</taxon>
        <taxon>Babesia</taxon>
    </lineage>
</organism>
<evidence type="ECO:0000256" key="2">
    <source>
        <dbReference type="ARBA" id="ARBA00022679"/>
    </source>
</evidence>
<dbReference type="GeneID" id="94193212"/>
<dbReference type="GO" id="GO:0050518">
    <property type="term" value="F:2-C-methyl-D-erythritol 4-phosphate cytidylyltransferase activity"/>
    <property type="evidence" value="ECO:0007669"/>
    <property type="project" value="TreeGrafter"/>
</dbReference>
<dbReference type="InterPro" id="IPR029044">
    <property type="entry name" value="Nucleotide-diphossugar_trans"/>
</dbReference>
<keyword evidence="5" id="KW-1185">Reference proteome</keyword>
<dbReference type="InterPro" id="IPR034683">
    <property type="entry name" value="IspD/TarI"/>
</dbReference>
<name>A0AAV4LPI6_BABCB</name>
<evidence type="ECO:0000256" key="3">
    <source>
        <dbReference type="ARBA" id="ARBA00022695"/>
    </source>
</evidence>
<evidence type="ECO:0000256" key="1">
    <source>
        <dbReference type="ARBA" id="ARBA00009789"/>
    </source>
</evidence>
<proteinExistence type="inferred from homology"/>
<reference evidence="4 5" key="1">
    <citation type="submission" date="2021-06" db="EMBL/GenBank/DDBJ databases">
        <title>Genome sequence of Babesia caballi.</title>
        <authorList>
            <person name="Yamagishi J."/>
            <person name="Kidaka T."/>
            <person name="Ochi A."/>
        </authorList>
    </citation>
    <scope>NUCLEOTIDE SEQUENCE [LARGE SCALE GENOMIC DNA]</scope>
    <source>
        <strain evidence="4">USDA-D6B2</strain>
    </source>
</reference>
<keyword evidence="3 4" id="KW-0548">Nucleotidyltransferase</keyword>
<protein>
    <submittedName>
        <fullName evidence="4">2-C-methyl-D-erythritol 4-phosphate cytidylyltransferase</fullName>
    </submittedName>
</protein>
<dbReference type="AlphaFoldDB" id="A0AAV4LPI6"/>
<keyword evidence="2" id="KW-0808">Transferase</keyword>
<evidence type="ECO:0000313" key="5">
    <source>
        <dbReference type="Proteomes" id="UP001497744"/>
    </source>
</evidence>
<evidence type="ECO:0000313" key="4">
    <source>
        <dbReference type="EMBL" id="GIX61729.1"/>
    </source>
</evidence>
<dbReference type="Proteomes" id="UP001497744">
    <property type="component" value="Unassembled WGS sequence"/>
</dbReference>
<sequence length="351" mass="38295">MSASLSKLLDSSNAEATLPSDCPPCKQFVFLNGAPVFVYSLSEFLRSPLISEITIATKPEWNLKVLELVDACTGALLQRETPDPERSKCKTTALEVNIESAAQLRPPESQDASLYRAAVHDALRAEYERHLTKFPYFFYDLVERRCVLGDAASWKDATKTAKGDSQQRYKMISLCTSGKSRASTVYNALLRKNALGVRLPGCCRAEYIALVHDAVRPLLRCLDLGGLINAARIFGAAVPAVSVADTIKVATTDSGCTLVANTPSRSTLFAVQTPQAFRSSLLKRAYASVMGEGDTEAPAHLTDDSSFVEQLSNARVAMVPGHRMNVKLTTWEDIAICSRYLKEAYSPTAES</sequence>